<feature type="domain" description="YdhG-like" evidence="1">
    <location>
        <begin position="22"/>
        <end position="111"/>
    </location>
</feature>
<name>A0A350HAC5_UNCW3</name>
<dbReference type="SUPFAM" id="SSF159888">
    <property type="entry name" value="YdhG-like"/>
    <property type="match status" value="1"/>
</dbReference>
<evidence type="ECO:0000313" key="3">
    <source>
        <dbReference type="Proteomes" id="UP000264062"/>
    </source>
</evidence>
<dbReference type="AlphaFoldDB" id="A0A350HAC5"/>
<dbReference type="EMBL" id="DMZY01000141">
    <property type="protein sequence ID" value="HAV92491.1"/>
    <property type="molecule type" value="Genomic_DNA"/>
</dbReference>
<comment type="caution">
    <text evidence="2">The sequence shown here is derived from an EMBL/GenBank/DDBJ whole genome shotgun (WGS) entry which is preliminary data.</text>
</comment>
<accession>A0A350HAC5</accession>
<dbReference type="Pfam" id="PF08818">
    <property type="entry name" value="DUF1801"/>
    <property type="match status" value="1"/>
</dbReference>
<protein>
    <recommendedName>
        <fullName evidence="1">YdhG-like domain-containing protein</fullName>
    </recommendedName>
</protein>
<reference evidence="2 3" key="1">
    <citation type="journal article" date="2018" name="Nat. Biotechnol.">
        <title>A standardized bacterial taxonomy based on genome phylogeny substantially revises the tree of life.</title>
        <authorList>
            <person name="Parks D.H."/>
            <person name="Chuvochina M."/>
            <person name="Waite D.W."/>
            <person name="Rinke C."/>
            <person name="Skarshewski A."/>
            <person name="Chaumeil P.A."/>
            <person name="Hugenholtz P."/>
        </authorList>
    </citation>
    <scope>NUCLEOTIDE SEQUENCE [LARGE SCALE GENOMIC DNA]</scope>
    <source>
        <strain evidence="2">UBA9956</strain>
    </source>
</reference>
<dbReference type="Gene3D" id="3.90.1150.200">
    <property type="match status" value="1"/>
</dbReference>
<organism evidence="2 3">
    <name type="scientific">candidate division WOR-3 bacterium</name>
    <dbReference type="NCBI Taxonomy" id="2052148"/>
    <lineage>
        <taxon>Bacteria</taxon>
        <taxon>Bacteria division WOR-3</taxon>
    </lineage>
</organism>
<gene>
    <name evidence="2" type="ORF">DCW38_04845</name>
</gene>
<dbReference type="InterPro" id="IPR014922">
    <property type="entry name" value="YdhG-like"/>
</dbReference>
<sequence>MSSTFLTVDEYIDSLSGKAKANATIVRKIIKESAPDAEEGIFYNMPGYKLNGPLVYFASYEKHIGFYPTPSGIETFKRELAIYKSAKGSVQFPLSKPMPLKLISKIVKFRVKDNLRLRVSPS</sequence>
<evidence type="ECO:0000259" key="1">
    <source>
        <dbReference type="Pfam" id="PF08818"/>
    </source>
</evidence>
<evidence type="ECO:0000313" key="2">
    <source>
        <dbReference type="EMBL" id="HAV92491.1"/>
    </source>
</evidence>
<dbReference type="Proteomes" id="UP000264062">
    <property type="component" value="Unassembled WGS sequence"/>
</dbReference>
<proteinExistence type="predicted"/>